<evidence type="ECO:0000313" key="3">
    <source>
        <dbReference type="EMBL" id="KAF9462688.1"/>
    </source>
</evidence>
<feature type="region of interest" description="Disordered" evidence="1">
    <location>
        <begin position="199"/>
        <end position="274"/>
    </location>
</feature>
<dbReference type="GO" id="GO:0005634">
    <property type="term" value="C:nucleus"/>
    <property type="evidence" value="ECO:0007669"/>
    <property type="project" value="TreeGrafter"/>
</dbReference>
<dbReference type="GO" id="GO:0019901">
    <property type="term" value="F:protein kinase binding"/>
    <property type="evidence" value="ECO:0007669"/>
    <property type="project" value="InterPro"/>
</dbReference>
<dbReference type="InterPro" id="IPR013922">
    <property type="entry name" value="Cyclin_PHO80-like"/>
</dbReference>
<sequence length="317" mass="34928">MFDMVVSPAPSSSSSSSSTSSPIHHASLVDPATHSPALLELIDIKVSRPVIDYVVDCVAETVDYAMGRPTSSRGRSTSRRPEHEKFTTFVNNVITRAEITTPTILASLVYINRAKPHLHIALEEWALERVFLGALIVASKYLNDSTLKNVHWALCTGVFGKRDVGRIEREFLDVLDFELSVTEDDLLSHHDGLSAVTLTSHSHRAPRGFTHPHRTPSRHRQQPVPELEPSSPESSSHGSSSPRTPSTLASSPSYTPEKKAAEQPPPRIATVKKPSFHASTMELLRSFPIPLPAAAHRTHRRTSQEHAHPQFPIRLAA</sequence>
<organism evidence="3 4">
    <name type="scientific">Collybia nuda</name>
    <dbReference type="NCBI Taxonomy" id="64659"/>
    <lineage>
        <taxon>Eukaryota</taxon>
        <taxon>Fungi</taxon>
        <taxon>Dikarya</taxon>
        <taxon>Basidiomycota</taxon>
        <taxon>Agaricomycotina</taxon>
        <taxon>Agaricomycetes</taxon>
        <taxon>Agaricomycetidae</taxon>
        <taxon>Agaricales</taxon>
        <taxon>Tricholomatineae</taxon>
        <taxon>Clitocybaceae</taxon>
        <taxon>Collybia</taxon>
    </lineage>
</organism>
<feature type="compositionally biased region" description="Basic residues" evidence="1">
    <location>
        <begin position="201"/>
        <end position="221"/>
    </location>
</feature>
<feature type="compositionally biased region" description="Low complexity" evidence="1">
    <location>
        <begin position="7"/>
        <end position="22"/>
    </location>
</feature>
<evidence type="ECO:0000313" key="4">
    <source>
        <dbReference type="Proteomes" id="UP000807353"/>
    </source>
</evidence>
<reference evidence="3" key="1">
    <citation type="submission" date="2020-11" db="EMBL/GenBank/DDBJ databases">
        <authorList>
            <consortium name="DOE Joint Genome Institute"/>
            <person name="Ahrendt S."/>
            <person name="Riley R."/>
            <person name="Andreopoulos W."/>
            <person name="Labutti K."/>
            <person name="Pangilinan J."/>
            <person name="Ruiz-Duenas F.J."/>
            <person name="Barrasa J.M."/>
            <person name="Sanchez-Garcia M."/>
            <person name="Camarero S."/>
            <person name="Miyauchi S."/>
            <person name="Serrano A."/>
            <person name="Linde D."/>
            <person name="Babiker R."/>
            <person name="Drula E."/>
            <person name="Ayuso-Fernandez I."/>
            <person name="Pacheco R."/>
            <person name="Padilla G."/>
            <person name="Ferreira P."/>
            <person name="Barriuso J."/>
            <person name="Kellner H."/>
            <person name="Castanera R."/>
            <person name="Alfaro M."/>
            <person name="Ramirez L."/>
            <person name="Pisabarro A.G."/>
            <person name="Kuo A."/>
            <person name="Tritt A."/>
            <person name="Lipzen A."/>
            <person name="He G."/>
            <person name="Yan M."/>
            <person name="Ng V."/>
            <person name="Cullen D."/>
            <person name="Martin F."/>
            <person name="Rosso M.-N."/>
            <person name="Henrissat B."/>
            <person name="Hibbett D."/>
            <person name="Martinez A.T."/>
            <person name="Grigoriev I.V."/>
        </authorList>
    </citation>
    <scope>NUCLEOTIDE SEQUENCE</scope>
    <source>
        <strain evidence="3">CBS 247.69</strain>
    </source>
</reference>
<proteinExistence type="predicted"/>
<keyword evidence="4" id="KW-1185">Reference proteome</keyword>
<dbReference type="InterPro" id="IPR036915">
    <property type="entry name" value="Cyclin-like_sf"/>
</dbReference>
<protein>
    <recommendedName>
        <fullName evidence="2">Cyclin N-terminal domain-containing protein</fullName>
    </recommendedName>
</protein>
<dbReference type="Proteomes" id="UP000807353">
    <property type="component" value="Unassembled WGS sequence"/>
</dbReference>
<feature type="region of interest" description="Disordered" evidence="1">
    <location>
        <begin position="1"/>
        <end position="27"/>
    </location>
</feature>
<feature type="compositionally biased region" description="Low complexity" evidence="1">
    <location>
        <begin position="223"/>
        <end position="246"/>
    </location>
</feature>
<accession>A0A9P5Y5K7</accession>
<dbReference type="PANTHER" id="PTHR15615:SF10">
    <property type="entry name" value="PHO85 CYCLIN-2-RELATED"/>
    <property type="match status" value="1"/>
</dbReference>
<evidence type="ECO:0000256" key="1">
    <source>
        <dbReference type="SAM" id="MobiDB-lite"/>
    </source>
</evidence>
<dbReference type="SUPFAM" id="SSF47954">
    <property type="entry name" value="Cyclin-like"/>
    <property type="match status" value="1"/>
</dbReference>
<feature type="domain" description="Cyclin N-terminal" evidence="2">
    <location>
        <begin position="85"/>
        <end position="180"/>
    </location>
</feature>
<comment type="caution">
    <text evidence="3">The sequence shown here is derived from an EMBL/GenBank/DDBJ whole genome shotgun (WGS) entry which is preliminary data.</text>
</comment>
<dbReference type="GO" id="GO:0000307">
    <property type="term" value="C:cyclin-dependent protein kinase holoenzyme complex"/>
    <property type="evidence" value="ECO:0007669"/>
    <property type="project" value="TreeGrafter"/>
</dbReference>
<name>A0A9P5Y5K7_9AGAR</name>
<dbReference type="OrthoDB" id="10250320at2759"/>
<gene>
    <name evidence="3" type="ORF">BDZ94DRAFT_1322343</name>
</gene>
<feature type="region of interest" description="Disordered" evidence="1">
    <location>
        <begin position="293"/>
        <end position="317"/>
    </location>
</feature>
<dbReference type="AlphaFoldDB" id="A0A9P5Y5K7"/>
<dbReference type="InterPro" id="IPR006671">
    <property type="entry name" value="Cyclin_N"/>
</dbReference>
<dbReference type="PANTHER" id="PTHR15615">
    <property type="match status" value="1"/>
</dbReference>
<dbReference type="GO" id="GO:0016538">
    <property type="term" value="F:cyclin-dependent protein serine/threonine kinase regulator activity"/>
    <property type="evidence" value="ECO:0007669"/>
    <property type="project" value="TreeGrafter"/>
</dbReference>
<dbReference type="CDD" id="cd20557">
    <property type="entry name" value="CYCLIN_ScPCL1-like"/>
    <property type="match status" value="1"/>
</dbReference>
<dbReference type="Pfam" id="PF00134">
    <property type="entry name" value="Cyclin_N"/>
    <property type="match status" value="1"/>
</dbReference>
<evidence type="ECO:0000259" key="2">
    <source>
        <dbReference type="Pfam" id="PF00134"/>
    </source>
</evidence>
<dbReference type="EMBL" id="MU150269">
    <property type="protein sequence ID" value="KAF9462688.1"/>
    <property type="molecule type" value="Genomic_DNA"/>
</dbReference>
<dbReference type="Gene3D" id="1.10.472.10">
    <property type="entry name" value="Cyclin-like"/>
    <property type="match status" value="1"/>
</dbReference>